<comment type="caution">
    <text evidence="1">The sequence shown here is derived from an EMBL/GenBank/DDBJ whole genome shotgun (WGS) entry which is preliminary data.</text>
</comment>
<dbReference type="RefSeq" id="WP_184019733.1">
    <property type="nucleotide sequence ID" value="NZ_JACHFD010000013.1"/>
</dbReference>
<organism evidence="1 2">
    <name type="scientific">Haloferula luteola</name>
    <dbReference type="NCBI Taxonomy" id="595692"/>
    <lineage>
        <taxon>Bacteria</taxon>
        <taxon>Pseudomonadati</taxon>
        <taxon>Verrucomicrobiota</taxon>
        <taxon>Verrucomicrobiia</taxon>
        <taxon>Verrucomicrobiales</taxon>
        <taxon>Verrucomicrobiaceae</taxon>
        <taxon>Haloferula</taxon>
    </lineage>
</organism>
<dbReference type="EMBL" id="JACHFD010000013">
    <property type="protein sequence ID" value="MBB5352580.1"/>
    <property type="molecule type" value="Genomic_DNA"/>
</dbReference>
<evidence type="ECO:0000313" key="1">
    <source>
        <dbReference type="EMBL" id="MBB5352580.1"/>
    </source>
</evidence>
<dbReference type="AlphaFoldDB" id="A0A840VFI7"/>
<name>A0A840VFI7_9BACT</name>
<accession>A0A840VFI7</accession>
<protein>
    <submittedName>
        <fullName evidence="1">Uncharacterized protein</fullName>
    </submittedName>
</protein>
<keyword evidence="2" id="KW-1185">Reference proteome</keyword>
<proteinExistence type="predicted"/>
<reference evidence="1 2" key="1">
    <citation type="submission" date="2020-08" db="EMBL/GenBank/DDBJ databases">
        <title>Genomic Encyclopedia of Type Strains, Phase IV (KMG-IV): sequencing the most valuable type-strain genomes for metagenomic binning, comparative biology and taxonomic classification.</title>
        <authorList>
            <person name="Goeker M."/>
        </authorList>
    </citation>
    <scope>NUCLEOTIDE SEQUENCE [LARGE SCALE GENOMIC DNA]</scope>
    <source>
        <strain evidence="1 2">YC6886</strain>
    </source>
</reference>
<gene>
    <name evidence="1" type="ORF">HNR46_002826</name>
</gene>
<sequence length="198" mass="22195">MLTKYKTGMTQGPISAIRRPASGDTYALLFWCVDKEGDFDELWTEDMIYSVSDLFGMEDTCFGDYDIRNVIPENVSLKGWLAPIVLTKGWDLVGGLFLGGHARRFGFRMIEIAAACVCETKSISKFVSTQQCTDQAQIRGLKILLQLVEQRSQMVFVMQIGGWDYVEDGEGFENQDGWRASGFPISERAMGLIGERCS</sequence>
<dbReference type="Proteomes" id="UP000557717">
    <property type="component" value="Unassembled WGS sequence"/>
</dbReference>
<evidence type="ECO:0000313" key="2">
    <source>
        <dbReference type="Proteomes" id="UP000557717"/>
    </source>
</evidence>